<keyword evidence="3" id="KW-1185">Reference proteome</keyword>
<organism evidence="2 3">
    <name type="scientific">Digitaria exilis</name>
    <dbReference type="NCBI Taxonomy" id="1010633"/>
    <lineage>
        <taxon>Eukaryota</taxon>
        <taxon>Viridiplantae</taxon>
        <taxon>Streptophyta</taxon>
        <taxon>Embryophyta</taxon>
        <taxon>Tracheophyta</taxon>
        <taxon>Spermatophyta</taxon>
        <taxon>Magnoliopsida</taxon>
        <taxon>Liliopsida</taxon>
        <taxon>Poales</taxon>
        <taxon>Poaceae</taxon>
        <taxon>PACMAD clade</taxon>
        <taxon>Panicoideae</taxon>
        <taxon>Panicodae</taxon>
        <taxon>Paniceae</taxon>
        <taxon>Anthephorinae</taxon>
        <taxon>Digitaria</taxon>
    </lineage>
</organism>
<feature type="compositionally biased region" description="Basic and acidic residues" evidence="1">
    <location>
        <begin position="611"/>
        <end position="626"/>
    </location>
</feature>
<dbReference type="EMBL" id="JACEFO010001735">
    <property type="protein sequence ID" value="KAF8714314.1"/>
    <property type="molecule type" value="Genomic_DNA"/>
</dbReference>
<accession>A0A835EUF6</accession>
<protein>
    <submittedName>
        <fullName evidence="2">Uncharacterized protein</fullName>
    </submittedName>
</protein>
<comment type="caution">
    <text evidence="2">The sequence shown here is derived from an EMBL/GenBank/DDBJ whole genome shotgun (WGS) entry which is preliminary data.</text>
</comment>
<feature type="compositionally biased region" description="Basic and acidic residues" evidence="1">
    <location>
        <begin position="1"/>
        <end position="16"/>
    </location>
</feature>
<feature type="compositionally biased region" description="Basic residues" evidence="1">
    <location>
        <begin position="474"/>
        <end position="483"/>
    </location>
</feature>
<dbReference type="Proteomes" id="UP000636709">
    <property type="component" value="Unassembled WGS sequence"/>
</dbReference>
<feature type="region of interest" description="Disordered" evidence="1">
    <location>
        <begin position="1"/>
        <end position="37"/>
    </location>
</feature>
<evidence type="ECO:0000313" key="3">
    <source>
        <dbReference type="Proteomes" id="UP000636709"/>
    </source>
</evidence>
<name>A0A835EUF6_9POAL</name>
<proteinExistence type="predicted"/>
<feature type="region of interest" description="Disordered" evidence="1">
    <location>
        <begin position="404"/>
        <end position="426"/>
    </location>
</feature>
<evidence type="ECO:0000313" key="2">
    <source>
        <dbReference type="EMBL" id="KAF8714314.1"/>
    </source>
</evidence>
<reference evidence="2" key="1">
    <citation type="submission" date="2020-07" db="EMBL/GenBank/DDBJ databases">
        <title>Genome sequence and genetic diversity analysis of an under-domesticated orphan crop, white fonio (Digitaria exilis).</title>
        <authorList>
            <person name="Bennetzen J.L."/>
            <person name="Chen S."/>
            <person name="Ma X."/>
            <person name="Wang X."/>
            <person name="Yssel A.E.J."/>
            <person name="Chaluvadi S.R."/>
            <person name="Johnson M."/>
            <person name="Gangashetty P."/>
            <person name="Hamidou F."/>
            <person name="Sanogo M.D."/>
            <person name="Zwaenepoel A."/>
            <person name="Wallace J."/>
            <person name="Van De Peer Y."/>
            <person name="Van Deynze A."/>
        </authorList>
    </citation>
    <scope>NUCLEOTIDE SEQUENCE</scope>
    <source>
        <tissue evidence="2">Leaves</tissue>
    </source>
</reference>
<feature type="region of interest" description="Disordered" evidence="1">
    <location>
        <begin position="472"/>
        <end position="498"/>
    </location>
</feature>
<evidence type="ECO:0000256" key="1">
    <source>
        <dbReference type="SAM" id="MobiDB-lite"/>
    </source>
</evidence>
<dbReference type="AlphaFoldDB" id="A0A835EUF6"/>
<gene>
    <name evidence="2" type="ORF">HU200_027778</name>
</gene>
<feature type="region of interest" description="Disordered" evidence="1">
    <location>
        <begin position="607"/>
        <end position="626"/>
    </location>
</feature>
<feature type="region of interest" description="Disordered" evidence="1">
    <location>
        <begin position="249"/>
        <end position="268"/>
    </location>
</feature>
<dbReference type="OrthoDB" id="10613404at2759"/>
<sequence length="626" mass="68680">MQKKRAQNERNKETETKNGGGGRSKRTIEPSSLLRSSSEGRELGAALLEVDGASVLGHDGGHVHWVIASRRPLPPEVHHRHEERHEQHQVVERVPLPDARVRPGSERQEIALERHVLPARLGEEPLRVERLGVREPLERRLVHRREHDGALGHRVPLRQLERLAGDVRDQRRRRPVPDHLPRHRLRVPHPLDLLRRDGLAGLRRPRRGDLGAHAVEHLRRVLHPVVDEALGLAAGAHPRLALPRALPERAHQPRHALPGSPEREPWKVHGHRHEPDVEEVVVPLEPPPRFLGEVGAGEHRLRGLEVHVAAGHPYGERPPAVGGAPVEPAAEVGEDDALLEGGVGGEGTRGEVGGDAAAEVLVVLAEHVDEVVVAEELLAERVADEVERVGADVGEDAVGELRVADEDDEPPHEEVGGEPGAGLLGARRLRVPERRRVADHVGDAAEEGDDEGRAGEWTLLAVVGQLLHQEVERHRRRHERRRRADVEDPGQQRGLRRHCSASFPPTAVALAAAAAGLGLSSPFDERGWYSKEEYLCCHGDSSAGTGRGGKVGAGICGQRLAGKGKGGGLFAWLARPWRIGRWMGWPGREVEGTRRTTTRRGRARNFFHGRNGTERGSGREAKAIPG</sequence>